<evidence type="ECO:0000256" key="2">
    <source>
        <dbReference type="SAM" id="Phobius"/>
    </source>
</evidence>
<evidence type="ECO:0000256" key="1">
    <source>
        <dbReference type="ARBA" id="ARBA00008779"/>
    </source>
</evidence>
<dbReference type="PIRSF" id="PIRSF004950">
    <property type="entry name" value="Mmb_sulf_HI0842"/>
    <property type="match status" value="1"/>
</dbReference>
<dbReference type="RefSeq" id="WP_133542517.1">
    <property type="nucleotide sequence ID" value="NZ_SNYQ01000001.1"/>
</dbReference>
<evidence type="ECO:0000313" key="6">
    <source>
        <dbReference type="Proteomes" id="UP000295657"/>
    </source>
</evidence>
<dbReference type="InterPro" id="IPR024588">
    <property type="entry name" value="YejM_N"/>
</dbReference>
<dbReference type="Proteomes" id="UP000295657">
    <property type="component" value="Unassembled WGS sequence"/>
</dbReference>
<protein>
    <recommendedName>
        <fullName evidence="7">Inner membrane protein YejM</fullName>
    </recommendedName>
</protein>
<keyword evidence="2" id="KW-1133">Transmembrane helix</keyword>
<comment type="caution">
    <text evidence="5">The sequence shown here is derived from an EMBL/GenBank/DDBJ whole genome shotgun (WGS) entry which is preliminary data.</text>
</comment>
<dbReference type="InterPro" id="IPR000917">
    <property type="entry name" value="Sulfatase_N"/>
</dbReference>
<dbReference type="Pfam" id="PF00884">
    <property type="entry name" value="Sulfatase"/>
    <property type="match status" value="1"/>
</dbReference>
<dbReference type="EMBL" id="SNYQ01000001">
    <property type="protein sequence ID" value="TDQ59519.1"/>
    <property type="molecule type" value="Genomic_DNA"/>
</dbReference>
<dbReference type="PANTHER" id="PTHR42693">
    <property type="entry name" value="ARYLSULFATASE FAMILY MEMBER"/>
    <property type="match status" value="1"/>
</dbReference>
<feature type="transmembrane region" description="Helical" evidence="2">
    <location>
        <begin position="88"/>
        <end position="105"/>
    </location>
</feature>
<feature type="domain" description="Sulfatase N-terminal" evidence="3">
    <location>
        <begin position="277"/>
        <end position="506"/>
    </location>
</feature>
<evidence type="ECO:0000259" key="3">
    <source>
        <dbReference type="Pfam" id="PF00884"/>
    </source>
</evidence>
<dbReference type="GO" id="GO:0004065">
    <property type="term" value="F:arylsulfatase activity"/>
    <property type="evidence" value="ECO:0007669"/>
    <property type="project" value="TreeGrafter"/>
</dbReference>
<proteinExistence type="inferred from homology"/>
<dbReference type="Pfam" id="PF11893">
    <property type="entry name" value="DUF3413"/>
    <property type="match status" value="1"/>
</dbReference>
<sequence length="593" mass="68766">MRFIGNGGQYRESVSQKISWGHWFAFFNVLWAIVIGSRYAFIIDWPHSLFGKLYFFISILGHFSFVAFAFYLLIIFPLSFLIKNERTFRGISVIITTVLLTLLLLDTEVFSRFNLHLSSVVWNLLVNPDNGELSRDWQIFFAPMPLLLLVQMLYSRWSWYRLRSLERQKWLRGVGVFFVTMFIATHLIYAWADAYIYRPITMQKSNFPLSYPMTARTFLEKNGLLDKDEYAQTLAQEGRPDALNIEYPKHPLQFAAMPQRPNILLITLSGLRADVVNRENMPNLSAFADNAARFTNHYSTGYTDNSGLSGLFYGLNANYTDSLLNDKKASPLIEKLRSEGYAFGLFSADNFKASMLRQAVFQGMGLPKRKTGNENALDAWMNWLQHRDQHQPWFGFLDLDLVEQVRNFKDKKPEQEKEFYFARLAELDRRLGQLFEQLHDLDPEDNTIVLISAERGYRFGAAENITEGYFGREEIQVPLIIRWDKLGRQISDKLTSHTDVLPTLIQSVFQGQNPVSDYAQGENLQNPLRQSDWVLVADYRTNVIITPEGTQYHLDKKGQYRKYDSNYQPQSSERPPLGLFLEAFTQSRSFIAN</sequence>
<dbReference type="PANTHER" id="PTHR42693:SF33">
    <property type="entry name" value="ARYLSULFATASE"/>
    <property type="match status" value="1"/>
</dbReference>
<feature type="domain" description="Inner membrane protein YejM N-terminal" evidence="4">
    <location>
        <begin position="9"/>
        <end position="254"/>
    </location>
</feature>
<organism evidence="5 6">
    <name type="scientific">Mesocricetibacter intestinalis</name>
    <dbReference type="NCBI Taxonomy" id="1521930"/>
    <lineage>
        <taxon>Bacteria</taxon>
        <taxon>Pseudomonadati</taxon>
        <taxon>Pseudomonadota</taxon>
        <taxon>Gammaproteobacteria</taxon>
        <taxon>Pasteurellales</taxon>
        <taxon>Pasteurellaceae</taxon>
        <taxon>Mesocricetibacter</taxon>
    </lineage>
</organism>
<evidence type="ECO:0000259" key="4">
    <source>
        <dbReference type="Pfam" id="PF11893"/>
    </source>
</evidence>
<feature type="transmembrane region" description="Helical" evidence="2">
    <location>
        <begin position="174"/>
        <end position="192"/>
    </location>
</feature>
<accession>A0A4R6VFH3</accession>
<feature type="transmembrane region" description="Helical" evidence="2">
    <location>
        <begin position="53"/>
        <end position="76"/>
    </location>
</feature>
<dbReference type="Gene3D" id="3.40.720.10">
    <property type="entry name" value="Alkaline Phosphatase, subunit A"/>
    <property type="match status" value="1"/>
</dbReference>
<evidence type="ECO:0000313" key="5">
    <source>
        <dbReference type="EMBL" id="TDQ59519.1"/>
    </source>
</evidence>
<dbReference type="OrthoDB" id="236686at2"/>
<evidence type="ECO:0008006" key="7">
    <source>
        <dbReference type="Google" id="ProtNLM"/>
    </source>
</evidence>
<dbReference type="AlphaFoldDB" id="A0A4R6VFH3"/>
<dbReference type="InterPro" id="IPR017850">
    <property type="entry name" value="Alkaline_phosphatase_core_sf"/>
</dbReference>
<name>A0A4R6VFH3_9PAST</name>
<reference evidence="5 6" key="1">
    <citation type="submission" date="2019-03" db="EMBL/GenBank/DDBJ databases">
        <title>Genomic Encyclopedia of Type Strains, Phase IV (KMG-IV): sequencing the most valuable type-strain genomes for metagenomic binning, comparative biology and taxonomic classification.</title>
        <authorList>
            <person name="Goeker M."/>
        </authorList>
    </citation>
    <scope>NUCLEOTIDE SEQUENCE [LARGE SCALE GENOMIC DNA]</scope>
    <source>
        <strain evidence="5 6">DSM 28403</strain>
    </source>
</reference>
<dbReference type="InterPro" id="IPR050738">
    <property type="entry name" value="Sulfatase"/>
</dbReference>
<comment type="similarity">
    <text evidence="1">Belongs to the sulfatase family.</text>
</comment>
<dbReference type="SUPFAM" id="SSF53649">
    <property type="entry name" value="Alkaline phosphatase-like"/>
    <property type="match status" value="1"/>
</dbReference>
<dbReference type="InterPro" id="IPR012159">
    <property type="entry name" value="YejM-like"/>
</dbReference>
<feature type="transmembrane region" description="Helical" evidence="2">
    <location>
        <begin position="20"/>
        <end position="41"/>
    </location>
</feature>
<gene>
    <name evidence="5" type="ORF">EDC45_0169</name>
</gene>
<keyword evidence="2" id="KW-0812">Transmembrane</keyword>
<feature type="transmembrane region" description="Helical" evidence="2">
    <location>
        <begin position="137"/>
        <end position="154"/>
    </location>
</feature>
<keyword evidence="6" id="KW-1185">Reference proteome</keyword>
<keyword evidence="2" id="KW-0472">Membrane</keyword>